<gene>
    <name evidence="3" type="ORF">OVA965_LOCUS26772</name>
    <name evidence="4" type="ORF">TMI583_LOCUS27515</name>
</gene>
<proteinExistence type="predicted"/>
<organism evidence="3 5">
    <name type="scientific">Didymodactylos carnosus</name>
    <dbReference type="NCBI Taxonomy" id="1234261"/>
    <lineage>
        <taxon>Eukaryota</taxon>
        <taxon>Metazoa</taxon>
        <taxon>Spiralia</taxon>
        <taxon>Gnathifera</taxon>
        <taxon>Rotifera</taxon>
        <taxon>Eurotatoria</taxon>
        <taxon>Bdelloidea</taxon>
        <taxon>Philodinida</taxon>
        <taxon>Philodinidae</taxon>
        <taxon>Didymodactylos</taxon>
    </lineage>
</organism>
<dbReference type="AlphaFoldDB" id="A0A8S2EX33"/>
<dbReference type="PANTHER" id="PTHR46579:SF1">
    <property type="entry name" value="F5_8 TYPE C DOMAIN-CONTAINING PROTEIN"/>
    <property type="match status" value="1"/>
</dbReference>
<feature type="coiled-coil region" evidence="1">
    <location>
        <begin position="186"/>
        <end position="220"/>
    </location>
</feature>
<evidence type="ECO:0000313" key="4">
    <source>
        <dbReference type="EMBL" id="CAF4068484.1"/>
    </source>
</evidence>
<feature type="compositionally biased region" description="Basic and acidic residues" evidence="2">
    <location>
        <begin position="142"/>
        <end position="152"/>
    </location>
</feature>
<dbReference type="Proteomes" id="UP000682733">
    <property type="component" value="Unassembled WGS sequence"/>
</dbReference>
<comment type="caution">
    <text evidence="3">The sequence shown here is derived from an EMBL/GenBank/DDBJ whole genome shotgun (WGS) entry which is preliminary data.</text>
</comment>
<feature type="compositionally biased region" description="Polar residues" evidence="2">
    <location>
        <begin position="357"/>
        <end position="369"/>
    </location>
</feature>
<sequence>MPVGSEAKQKPKTTKSKPKSNFFVIKSNKENEELLVIHFDELAASSKDRKLKETSIVSYKSKGKSGRGEIFSLHTSRSDALRSRDIEQNKINKQGRNDGKELLESNNSTSAEEEDEEQADTSDELPVPTPVNIHAVRDRLADSMKEKEKENSSHQLQSSTAKANSAAATIIKSKKLDLPIDPSITFDQDKGTANELEQQLHKLLAENERLTKAVDFYEKNAIVLPRADSTRTAFCFVNDIVKKMSIPKDNENDRRKEILEASCSKLDIPYDGVIKVFKSQKIMATKARELFQLVFADYIDTPYDWKIWIEEDENQQRLDILESTNQGKSELDTNESDQQSLNNTMIAPNNNRDDILSENSSTNDNEGQDGQLNIIESDDEGEFVSANCDHTNVGEDYDDDDFLIELGTNQREYDETDICVLLYSFKTKYKLSLNGLKSLIRVLLTLKVPHTPQSVYKLTQTIRKSEDVRRRGLANPTPKELLTKISICPMCDQITTSLTVCTNGCQYQEQILIKPHVFMPFDIKEQISKILLREKQVMFNTQELPSSTGTKEILMTDIQHGSRYRQFIEKIDPKQCFLTLILNVDGIAVHTNSEQSMWVVTLAINEIKRTERFKIHNVIVAGASVGYCKPSRKVMSLMLRPIIDQLKYLETPQYYRICALNDQFQYLNIYLLATSNDKPANCMIQMTPEPTGEYGCSKCEIDGTTEYSNKINPETSNLTPAQLKNRRYTHKIRIFSTAEMNKWPTKRTTERYLYYLKIYNDLLSKQPLPSQAKVVHETHGYIGECLLLELEHFDYSTGFLIDTLHSVFHGVWKRLLRLWFAKESKNEPYSLFYMSKEIDEELNYLRYPSTTTRVPTTIIKYARMKANELRVALFTGMPILKHYLPEQYYRHAQLLTCSIFVSENREISTTAVDIIRECMETFIDYFGYYYGKRNVVQTVHCVLHLPDTVHEFGPVYSYRQIANTLHGCRQQPQEMANSLNLIKLTSILANTHCLNSNLFDCISYLQGLTNSLSVNVLVPSKQSKVTPTDKNKFDEMFGKDEYVLYKKLVVNNVTYVTNDATKSKTFADAAILFKTHETNRYGIITKIIFVKQTNEYRLQIVELENLHFEKIYNTNNRIYDLENIIYGQLDMDRHHRYIKPQNVVEKVCYYYRGNVCYFVRFPNLVESS</sequence>
<feature type="region of interest" description="Disordered" evidence="2">
    <location>
        <begin position="61"/>
        <end position="132"/>
    </location>
</feature>
<feature type="compositionally biased region" description="Acidic residues" evidence="2">
    <location>
        <begin position="111"/>
        <end position="123"/>
    </location>
</feature>
<feature type="region of interest" description="Disordered" evidence="2">
    <location>
        <begin position="323"/>
        <end position="369"/>
    </location>
</feature>
<dbReference type="PANTHER" id="PTHR46579">
    <property type="entry name" value="F5/8 TYPE C DOMAIN-CONTAINING PROTEIN-RELATED"/>
    <property type="match status" value="1"/>
</dbReference>
<dbReference type="EMBL" id="CAJOBA010038879">
    <property type="protein sequence ID" value="CAF4068484.1"/>
    <property type="molecule type" value="Genomic_DNA"/>
</dbReference>
<protein>
    <submittedName>
        <fullName evidence="3">Uncharacterized protein</fullName>
    </submittedName>
</protein>
<evidence type="ECO:0000313" key="3">
    <source>
        <dbReference type="EMBL" id="CAF1261961.1"/>
    </source>
</evidence>
<feature type="compositionally biased region" description="Basic and acidic residues" evidence="2">
    <location>
        <begin position="76"/>
        <end position="103"/>
    </location>
</feature>
<evidence type="ECO:0000256" key="1">
    <source>
        <dbReference type="SAM" id="Coils"/>
    </source>
</evidence>
<feature type="region of interest" description="Disordered" evidence="2">
    <location>
        <begin position="1"/>
        <end position="21"/>
    </location>
</feature>
<keyword evidence="1" id="KW-0175">Coiled coil</keyword>
<feature type="region of interest" description="Disordered" evidence="2">
    <location>
        <begin position="142"/>
        <end position="161"/>
    </location>
</feature>
<feature type="compositionally biased region" description="Polar residues" evidence="2">
    <location>
        <begin position="336"/>
        <end position="350"/>
    </location>
</feature>
<name>A0A8S2EX33_9BILA</name>
<reference evidence="3" key="1">
    <citation type="submission" date="2021-02" db="EMBL/GenBank/DDBJ databases">
        <authorList>
            <person name="Nowell W R."/>
        </authorList>
    </citation>
    <scope>NUCLEOTIDE SEQUENCE</scope>
</reference>
<dbReference type="Proteomes" id="UP000677228">
    <property type="component" value="Unassembled WGS sequence"/>
</dbReference>
<accession>A0A8S2EX33</accession>
<evidence type="ECO:0000313" key="5">
    <source>
        <dbReference type="Proteomes" id="UP000677228"/>
    </source>
</evidence>
<evidence type="ECO:0000256" key="2">
    <source>
        <dbReference type="SAM" id="MobiDB-lite"/>
    </source>
</evidence>
<dbReference type="EMBL" id="CAJNOK010017322">
    <property type="protein sequence ID" value="CAF1261961.1"/>
    <property type="molecule type" value="Genomic_DNA"/>
</dbReference>